<organism evidence="1 2">
    <name type="scientific">Brassica cretica</name>
    <name type="common">Mustard</name>
    <dbReference type="NCBI Taxonomy" id="69181"/>
    <lineage>
        <taxon>Eukaryota</taxon>
        <taxon>Viridiplantae</taxon>
        <taxon>Streptophyta</taxon>
        <taxon>Embryophyta</taxon>
        <taxon>Tracheophyta</taxon>
        <taxon>Spermatophyta</taxon>
        <taxon>Magnoliopsida</taxon>
        <taxon>eudicotyledons</taxon>
        <taxon>Gunneridae</taxon>
        <taxon>Pentapetalae</taxon>
        <taxon>rosids</taxon>
        <taxon>malvids</taxon>
        <taxon>Brassicales</taxon>
        <taxon>Brassicaceae</taxon>
        <taxon>Brassiceae</taxon>
        <taxon>Brassica</taxon>
    </lineage>
</organism>
<dbReference type="Proteomes" id="UP000712600">
    <property type="component" value="Unassembled WGS sequence"/>
</dbReference>
<protein>
    <submittedName>
        <fullName evidence="1">Uncharacterized protein</fullName>
    </submittedName>
</protein>
<evidence type="ECO:0000313" key="2">
    <source>
        <dbReference type="Proteomes" id="UP000712600"/>
    </source>
</evidence>
<comment type="caution">
    <text evidence="1">The sequence shown here is derived from an EMBL/GenBank/DDBJ whole genome shotgun (WGS) entry which is preliminary data.</text>
</comment>
<sequence length="86" mass="9511">MVLDPVRSLQETSELAMDLFIARIENMSLKCNRRQLAMDGSPGLSTDANYNLSPIRSQFATDSREHKPSQAVADSDDIATTIFVAH</sequence>
<gene>
    <name evidence="1" type="ORF">F2Q69_00028086</name>
</gene>
<reference evidence="1" key="1">
    <citation type="submission" date="2019-12" db="EMBL/GenBank/DDBJ databases">
        <title>Genome sequencing and annotation of Brassica cretica.</title>
        <authorList>
            <person name="Studholme D.J."/>
            <person name="Sarris P."/>
        </authorList>
    </citation>
    <scope>NUCLEOTIDE SEQUENCE</scope>
    <source>
        <strain evidence="1">PFS-109/04</strain>
        <tissue evidence="1">Leaf</tissue>
    </source>
</reference>
<proteinExistence type="predicted"/>
<dbReference type="AlphaFoldDB" id="A0A8S9RWP0"/>
<name>A0A8S9RWP0_BRACR</name>
<accession>A0A8S9RWP0</accession>
<dbReference type="EMBL" id="QGKX02000088">
    <property type="protein sequence ID" value="KAF3584808.1"/>
    <property type="molecule type" value="Genomic_DNA"/>
</dbReference>
<evidence type="ECO:0000313" key="1">
    <source>
        <dbReference type="EMBL" id="KAF3584808.1"/>
    </source>
</evidence>